<dbReference type="AlphaFoldDB" id="A0A4S4DPJ8"/>
<gene>
    <name evidence="12" type="ORF">TEA_027948</name>
</gene>
<comment type="function">
    <text evidence="1">Catalyzes the specific phosphorylation of the 3-hydroxyl group of shikimic acid using ATP as a cosubstrate.</text>
</comment>
<comment type="catalytic activity">
    <reaction evidence="11">
        <text>shikimate + ATP = 3-phosphoshikimate + ADP + H(+)</text>
        <dbReference type="Rhea" id="RHEA:13121"/>
        <dbReference type="ChEBI" id="CHEBI:15378"/>
        <dbReference type="ChEBI" id="CHEBI:30616"/>
        <dbReference type="ChEBI" id="CHEBI:36208"/>
        <dbReference type="ChEBI" id="CHEBI:145989"/>
        <dbReference type="ChEBI" id="CHEBI:456216"/>
        <dbReference type="EC" id="2.7.1.71"/>
    </reaction>
</comment>
<dbReference type="GO" id="GO:0009507">
    <property type="term" value="C:chloroplast"/>
    <property type="evidence" value="ECO:0007669"/>
    <property type="project" value="TreeGrafter"/>
</dbReference>
<evidence type="ECO:0000256" key="7">
    <source>
        <dbReference type="ARBA" id="ARBA00022741"/>
    </source>
</evidence>
<organism evidence="12 13">
    <name type="scientific">Camellia sinensis var. sinensis</name>
    <name type="common">China tea</name>
    <dbReference type="NCBI Taxonomy" id="542762"/>
    <lineage>
        <taxon>Eukaryota</taxon>
        <taxon>Viridiplantae</taxon>
        <taxon>Streptophyta</taxon>
        <taxon>Embryophyta</taxon>
        <taxon>Tracheophyta</taxon>
        <taxon>Spermatophyta</taxon>
        <taxon>Magnoliopsida</taxon>
        <taxon>eudicotyledons</taxon>
        <taxon>Gunneridae</taxon>
        <taxon>Pentapetalae</taxon>
        <taxon>asterids</taxon>
        <taxon>Ericales</taxon>
        <taxon>Theaceae</taxon>
        <taxon>Camellia</taxon>
    </lineage>
</organism>
<comment type="similarity">
    <text evidence="3">Belongs to the shikimate kinase family.</text>
</comment>
<evidence type="ECO:0000256" key="4">
    <source>
        <dbReference type="ARBA" id="ARBA00012154"/>
    </source>
</evidence>
<dbReference type="GO" id="GO:0005829">
    <property type="term" value="C:cytosol"/>
    <property type="evidence" value="ECO:0007669"/>
    <property type="project" value="TreeGrafter"/>
</dbReference>
<dbReference type="InterPro" id="IPR031322">
    <property type="entry name" value="Shikimate/glucono_kinase"/>
</dbReference>
<keyword evidence="9" id="KW-0067">ATP-binding</keyword>
<evidence type="ECO:0000256" key="1">
    <source>
        <dbReference type="ARBA" id="ARBA00002641"/>
    </source>
</evidence>
<dbReference type="Proteomes" id="UP000306102">
    <property type="component" value="Unassembled WGS sequence"/>
</dbReference>
<reference evidence="12 13" key="1">
    <citation type="journal article" date="2018" name="Proc. Natl. Acad. Sci. U.S.A.">
        <title>Draft genome sequence of Camellia sinensis var. sinensis provides insights into the evolution of the tea genome and tea quality.</title>
        <authorList>
            <person name="Wei C."/>
            <person name="Yang H."/>
            <person name="Wang S."/>
            <person name="Zhao J."/>
            <person name="Liu C."/>
            <person name="Gao L."/>
            <person name="Xia E."/>
            <person name="Lu Y."/>
            <person name="Tai Y."/>
            <person name="She G."/>
            <person name="Sun J."/>
            <person name="Cao H."/>
            <person name="Tong W."/>
            <person name="Gao Q."/>
            <person name="Li Y."/>
            <person name="Deng W."/>
            <person name="Jiang X."/>
            <person name="Wang W."/>
            <person name="Chen Q."/>
            <person name="Zhang S."/>
            <person name="Li H."/>
            <person name="Wu J."/>
            <person name="Wang P."/>
            <person name="Li P."/>
            <person name="Shi C."/>
            <person name="Zheng F."/>
            <person name="Jian J."/>
            <person name="Huang B."/>
            <person name="Shan D."/>
            <person name="Shi M."/>
            <person name="Fang C."/>
            <person name="Yue Y."/>
            <person name="Li F."/>
            <person name="Li D."/>
            <person name="Wei S."/>
            <person name="Han B."/>
            <person name="Jiang C."/>
            <person name="Yin Y."/>
            <person name="Xia T."/>
            <person name="Zhang Z."/>
            <person name="Bennetzen J.L."/>
            <person name="Zhao S."/>
            <person name="Wan X."/>
        </authorList>
    </citation>
    <scope>NUCLEOTIDE SEQUENCE [LARGE SCALE GENOMIC DNA]</scope>
    <source>
        <strain evidence="13">cv. Shuchazao</strain>
        <tissue evidence="12">Leaf</tissue>
    </source>
</reference>
<dbReference type="PANTHER" id="PTHR21087:SF20">
    <property type="entry name" value="SHIKIMATE KINASE"/>
    <property type="match status" value="1"/>
</dbReference>
<name>A0A4S4DPJ8_CAMSN</name>
<dbReference type="SUPFAM" id="SSF52540">
    <property type="entry name" value="P-loop containing nucleoside triphosphate hydrolases"/>
    <property type="match status" value="1"/>
</dbReference>
<proteinExistence type="inferred from homology"/>
<dbReference type="GO" id="GO:0005524">
    <property type="term" value="F:ATP binding"/>
    <property type="evidence" value="ECO:0007669"/>
    <property type="project" value="UniProtKB-KW"/>
</dbReference>
<evidence type="ECO:0000256" key="8">
    <source>
        <dbReference type="ARBA" id="ARBA00022777"/>
    </source>
</evidence>
<dbReference type="InterPro" id="IPR023000">
    <property type="entry name" value="Shikimate_kinase_CS"/>
</dbReference>
<accession>A0A4S4DPJ8</accession>
<dbReference type="HAMAP" id="MF_00109">
    <property type="entry name" value="Shikimate_kinase"/>
    <property type="match status" value="1"/>
</dbReference>
<dbReference type="Gene3D" id="3.40.50.300">
    <property type="entry name" value="P-loop containing nucleotide triphosphate hydrolases"/>
    <property type="match status" value="2"/>
</dbReference>
<dbReference type="STRING" id="542762.A0A4S4DPJ8"/>
<dbReference type="Pfam" id="PF01202">
    <property type="entry name" value="SKI"/>
    <property type="match status" value="2"/>
</dbReference>
<keyword evidence="6" id="KW-0808">Transferase</keyword>
<dbReference type="GO" id="GO:0004765">
    <property type="term" value="F:shikimate kinase activity"/>
    <property type="evidence" value="ECO:0007669"/>
    <property type="project" value="UniProtKB-EC"/>
</dbReference>
<comment type="caution">
    <text evidence="12">The sequence shown here is derived from an EMBL/GenBank/DDBJ whole genome shotgun (WGS) entry which is preliminary data.</text>
</comment>
<evidence type="ECO:0000313" key="13">
    <source>
        <dbReference type="Proteomes" id="UP000306102"/>
    </source>
</evidence>
<evidence type="ECO:0000256" key="10">
    <source>
        <dbReference type="ARBA" id="ARBA00023141"/>
    </source>
</evidence>
<sequence>MISEKIEGRLKGILGVSQRFSKDSGLNVIHFSELLWRNWSTRHGWASLIVSHACKDSHGMMGSGKTTVGKILSEALAYSFVDSDKYVEEALGGSPVAQIFNQFDILGCCSDKYVEEALGGSPVAQIFNQFGESFFRDYESDALRTFSLMPRQVVATGGGAVVRPINWKYMREGVTVYLDVPLDSLARRIAAVGTGSRPLLNFVSGDVYTKAFMGLFKISKKRSLAYENADATVYLQNIAAKLGVEDLSDITPTAITLESNKTRHSEAVDALSIAKPAICKLDMALTDLVYATIFLPLIFTTIQAELGQSPFLGPLPCDASLGWDCITLVNGTLPTAPDYLALARCMNVPNSALNVVLNVYLATTQSPMALGSSGPTKRSNLKYSLLSFALTHPLQTSTFKISSATASPFLYRP</sequence>
<evidence type="ECO:0000256" key="2">
    <source>
        <dbReference type="ARBA" id="ARBA00004842"/>
    </source>
</evidence>
<keyword evidence="8" id="KW-0418">Kinase</keyword>
<keyword evidence="5" id="KW-0028">Amino-acid biosynthesis</keyword>
<evidence type="ECO:0000256" key="5">
    <source>
        <dbReference type="ARBA" id="ARBA00022605"/>
    </source>
</evidence>
<dbReference type="GO" id="GO:0009423">
    <property type="term" value="P:chorismate biosynthetic process"/>
    <property type="evidence" value="ECO:0007669"/>
    <property type="project" value="UniProtKB-UniPathway"/>
</dbReference>
<dbReference type="InterPro" id="IPR000623">
    <property type="entry name" value="Shikimate_kinase/TSH1"/>
</dbReference>
<dbReference type="EMBL" id="SDRB02010682">
    <property type="protein sequence ID" value="THG04993.1"/>
    <property type="molecule type" value="Genomic_DNA"/>
</dbReference>
<dbReference type="PROSITE" id="PS01128">
    <property type="entry name" value="SHIKIMATE_KINASE"/>
    <property type="match status" value="1"/>
</dbReference>
<dbReference type="PANTHER" id="PTHR21087">
    <property type="entry name" value="SHIKIMATE KINASE"/>
    <property type="match status" value="1"/>
</dbReference>
<dbReference type="GO" id="GO:0009073">
    <property type="term" value="P:aromatic amino acid family biosynthetic process"/>
    <property type="evidence" value="ECO:0007669"/>
    <property type="project" value="UniProtKB-KW"/>
</dbReference>
<evidence type="ECO:0000256" key="9">
    <source>
        <dbReference type="ARBA" id="ARBA00022840"/>
    </source>
</evidence>
<protein>
    <recommendedName>
        <fullName evidence="4">shikimate kinase</fullName>
        <ecNumber evidence="4">2.7.1.71</ecNumber>
    </recommendedName>
</protein>
<keyword evidence="10" id="KW-0057">Aromatic amino acid biosynthesis</keyword>
<keyword evidence="7" id="KW-0547">Nucleotide-binding</keyword>
<evidence type="ECO:0000313" key="12">
    <source>
        <dbReference type="EMBL" id="THG04993.1"/>
    </source>
</evidence>
<evidence type="ECO:0000256" key="6">
    <source>
        <dbReference type="ARBA" id="ARBA00022679"/>
    </source>
</evidence>
<dbReference type="GO" id="GO:0008652">
    <property type="term" value="P:amino acid biosynthetic process"/>
    <property type="evidence" value="ECO:0007669"/>
    <property type="project" value="UniProtKB-KW"/>
</dbReference>
<comment type="pathway">
    <text evidence="2">Metabolic intermediate biosynthesis; chorismate biosynthesis; chorismate from D-erythrose 4-phosphate and phosphoenolpyruvate: step 5/7.</text>
</comment>
<dbReference type="UniPathway" id="UPA00053">
    <property type="reaction ID" value="UER00088"/>
</dbReference>
<evidence type="ECO:0000256" key="3">
    <source>
        <dbReference type="ARBA" id="ARBA00006997"/>
    </source>
</evidence>
<evidence type="ECO:0000256" key="11">
    <source>
        <dbReference type="ARBA" id="ARBA00048567"/>
    </source>
</evidence>
<dbReference type="EC" id="2.7.1.71" evidence="4"/>
<dbReference type="InterPro" id="IPR027417">
    <property type="entry name" value="P-loop_NTPase"/>
</dbReference>
<keyword evidence="13" id="KW-1185">Reference proteome</keyword>
<dbReference type="CDD" id="cd00464">
    <property type="entry name" value="SK"/>
    <property type="match status" value="1"/>
</dbReference>